<feature type="transmembrane region" description="Helical" evidence="1">
    <location>
        <begin position="55"/>
        <end position="76"/>
    </location>
</feature>
<proteinExistence type="predicted"/>
<evidence type="ECO:0000313" key="3">
    <source>
        <dbReference type="Proteomes" id="UP001529180"/>
    </source>
</evidence>
<feature type="transmembrane region" description="Helical" evidence="1">
    <location>
        <begin position="24"/>
        <end position="49"/>
    </location>
</feature>
<name>A0ABT6GBG1_9PROT</name>
<evidence type="ECO:0008006" key="4">
    <source>
        <dbReference type="Google" id="ProtNLM"/>
    </source>
</evidence>
<comment type="caution">
    <text evidence="2">The sequence shown here is derived from an EMBL/GenBank/DDBJ whole genome shotgun (WGS) entry which is preliminary data.</text>
</comment>
<gene>
    <name evidence="2" type="ORF">P7680_10475</name>
</gene>
<keyword evidence="3" id="KW-1185">Reference proteome</keyword>
<keyword evidence="1" id="KW-1133">Transmembrane helix</keyword>
<dbReference type="EMBL" id="JARSBO010000005">
    <property type="protein sequence ID" value="MDG4719422.1"/>
    <property type="molecule type" value="Genomic_DNA"/>
</dbReference>
<sequence length="165" mass="17093">MIDHLTDALISALSDVAKTAARKCAVFAAIGIVMMIGGGFVIAAIYMALAASFGAIAAATTLGITLVTLGLIALAVMMQQSPEVAIEPSSESASAGGKSSREDDVLFDLLVHSAMTGYATGQGNKSRMRSGFDQMVTDLNALGLFDRKTTVGQRDEDDADRKMAG</sequence>
<reference evidence="2 3" key="1">
    <citation type="submission" date="2023-03" db="EMBL/GenBank/DDBJ databases">
        <title>Strain FZY0004 represents a novel species in the genus Thalassospira isolated from seawater.</title>
        <authorList>
            <person name="Fu Z.-Y."/>
        </authorList>
    </citation>
    <scope>NUCLEOTIDE SEQUENCE [LARGE SCALE GENOMIC DNA]</scope>
    <source>
        <strain evidence="2 3">FZY0004</strain>
    </source>
</reference>
<keyword evidence="1" id="KW-0472">Membrane</keyword>
<accession>A0ABT6GBG1</accession>
<evidence type="ECO:0000256" key="1">
    <source>
        <dbReference type="SAM" id="Phobius"/>
    </source>
</evidence>
<evidence type="ECO:0000313" key="2">
    <source>
        <dbReference type="EMBL" id="MDG4719422.1"/>
    </source>
</evidence>
<organism evidence="2 3">
    <name type="scientific">Thalassospira aquimaris</name>
    <dbReference type="NCBI Taxonomy" id="3037796"/>
    <lineage>
        <taxon>Bacteria</taxon>
        <taxon>Pseudomonadati</taxon>
        <taxon>Pseudomonadota</taxon>
        <taxon>Alphaproteobacteria</taxon>
        <taxon>Rhodospirillales</taxon>
        <taxon>Thalassospiraceae</taxon>
        <taxon>Thalassospira</taxon>
    </lineage>
</organism>
<dbReference type="Proteomes" id="UP001529180">
    <property type="component" value="Unassembled WGS sequence"/>
</dbReference>
<keyword evidence="1" id="KW-0812">Transmembrane</keyword>
<protein>
    <recommendedName>
        <fullName evidence="4">Phage holin family protein</fullName>
    </recommendedName>
</protein>